<evidence type="ECO:0000256" key="1">
    <source>
        <dbReference type="SAM" id="MobiDB-lite"/>
    </source>
</evidence>
<evidence type="ECO:0000313" key="4">
    <source>
        <dbReference type="Proteomes" id="UP000077521"/>
    </source>
</evidence>
<reference evidence="3" key="1">
    <citation type="submission" date="2016-04" db="EMBL/GenBank/DDBJ databases">
        <authorList>
            <person name="Nguyen H.D."/>
            <person name="Samba Siva P."/>
            <person name="Cullis J."/>
            <person name="Levesque C.A."/>
            <person name="Hambleton S."/>
        </authorList>
    </citation>
    <scope>NUCLEOTIDE SEQUENCE</scope>
    <source>
        <strain evidence="3">DAOMC 236416</strain>
    </source>
</reference>
<reference evidence="3" key="2">
    <citation type="journal article" date="2019" name="IMA Fungus">
        <title>Genome sequencing and comparison of five Tilletia species to identify candidate genes for the detection of regulated species infecting wheat.</title>
        <authorList>
            <person name="Nguyen H.D.T."/>
            <person name="Sultana T."/>
            <person name="Kesanakurti P."/>
            <person name="Hambleton S."/>
        </authorList>
    </citation>
    <scope>NUCLEOTIDE SEQUENCE</scope>
    <source>
        <strain evidence="3">DAOMC 236416</strain>
    </source>
</reference>
<feature type="compositionally biased region" description="Polar residues" evidence="1">
    <location>
        <begin position="710"/>
        <end position="721"/>
    </location>
</feature>
<name>A0A8T8SLM9_9BASI</name>
<dbReference type="AlphaFoldDB" id="A0A8T8SLM9"/>
<evidence type="ECO:0000259" key="2">
    <source>
        <dbReference type="Pfam" id="PF08101"/>
    </source>
</evidence>
<comment type="caution">
    <text evidence="3">The sequence shown here is derived from an EMBL/GenBank/DDBJ whole genome shotgun (WGS) entry which is preliminary data.</text>
</comment>
<keyword evidence="4" id="KW-1185">Reference proteome</keyword>
<feature type="compositionally biased region" description="Gly residues" evidence="1">
    <location>
        <begin position="952"/>
        <end position="965"/>
    </location>
</feature>
<dbReference type="InterPro" id="IPR008936">
    <property type="entry name" value="Rho_GTPase_activation_prot"/>
</dbReference>
<dbReference type="PANTHER" id="PTHR28093">
    <property type="entry name" value="MORPHOGENESIS-RELATED PROTEIN MSB1"/>
    <property type="match status" value="1"/>
</dbReference>
<accession>A0A8T8SLM9</accession>
<sequence>MASPSAEAISLRKSLRRSISRSIRRTDDQPPPPVPDLPPTLTLPLDIDPSSPTSTPNGLPSSTSTTSSNGFSASTRRPKLSSSQSHQSQSQQQRTASGLTAPATSSSSSASSPAAALALSASASFAESDRRYLARQAVEEITNVRLSPTNANSLLALCATELKNRGLETPGIFRPMRLAESHKEADALIRLFLLSIDSERFAPLFDRNGGAVAAQSYAASASASVIAAMAPVGSGVTLALPAGACLNTPTEADPLGLQPKIVNSLLPINKQSDLLHLFDEKLDAVSARARLEERIQYVNILDVVALFKWGLRHLKLSPSDFGVTGTGQDPYSWYETFRRDESTSGYPLNAYSKLLLPRIQPHTARLLATVFEVMSSISAHHLSNFMPACTLVRVLGFWLLGRIGTDHPPPNLNGISTSWSRASTITEHLFLAYLRDQVAHSLYELPLRLTELVDGYPNLAQFSEAEAGVREEFLSDAERVLRMTPQLPPTLRSRRVVAIKATLRSENIVVSLKRPRTPSDTLAAALGAETCDADEDELVAWDIIQRAASRGAEGRDREMSGPGGLVAAHRMSMSQSMINVSSLGLAESVELGGGSGTAATATTTLDPAVAAAETHQRKRDKDAKREAAVLDEEHSRVFGLVAGAIAVRRAVTEAIDPKEAAAAAAAAAAASSGSGGGGAGAATQRSMTSPVYGTVYNRYGGRNGGGVPFSRSTSEFGTASPASPGRASMSHGSLNSPGMPPLPPSSGSGRRPATASGETGRAAELHLRKSTSFSGKPSNHTRESSLTPLPEDGDPLSVSGGKSGAAPLGAAASVTEKGSLPRMNGSASLSKASFPPSSSILGSDWASFASSGFGESTSDAELTLKSPTPFLDNGSKDGGGGPGRSSTVDEPEETMLTPDSTRSRMRRASSSYNSMMRNSRRAMLNAAAINGEYGTPNGGGSTGDSSSTPGGSAFGGGGGGGGGGYTSVIPGPTHKLVALETIEIDETLSAAWQDQLLDFSLCAHFPPLVLAQLNDSLISTVHSALPDDALALSWILIDETVIPPRPPLPASDRSESASISDKRSLFAPSIRSLTASLRKLRSVGSFLTKKPKYPRFALPHQILLFAAPHR</sequence>
<feature type="compositionally biased region" description="Low complexity" evidence="1">
    <location>
        <begin position="826"/>
        <end position="836"/>
    </location>
</feature>
<dbReference type="PANTHER" id="PTHR28093:SF1">
    <property type="entry name" value="MORPHOGENESIS-RELATED PROTEIN MSB1"/>
    <property type="match status" value="1"/>
</dbReference>
<dbReference type="InterPro" id="IPR012965">
    <property type="entry name" value="Msb1/Mug8_dom"/>
</dbReference>
<dbReference type="EMBL" id="LWDF02000756">
    <property type="protein sequence ID" value="KAE8243717.1"/>
    <property type="molecule type" value="Genomic_DNA"/>
</dbReference>
<feature type="compositionally biased region" description="Basic residues" evidence="1">
    <location>
        <begin position="13"/>
        <end position="23"/>
    </location>
</feature>
<organism evidence="3 4">
    <name type="scientific">Tilletia indica</name>
    <dbReference type="NCBI Taxonomy" id="43049"/>
    <lineage>
        <taxon>Eukaryota</taxon>
        <taxon>Fungi</taxon>
        <taxon>Dikarya</taxon>
        <taxon>Basidiomycota</taxon>
        <taxon>Ustilaginomycotina</taxon>
        <taxon>Exobasidiomycetes</taxon>
        <taxon>Tilletiales</taxon>
        <taxon>Tilletiaceae</taxon>
        <taxon>Tilletia</taxon>
    </lineage>
</organism>
<feature type="region of interest" description="Disordered" evidence="1">
    <location>
        <begin position="706"/>
        <end position="836"/>
    </location>
</feature>
<dbReference type="Gene3D" id="1.10.555.10">
    <property type="entry name" value="Rho GTPase activation protein"/>
    <property type="match status" value="1"/>
</dbReference>
<evidence type="ECO:0000313" key="3">
    <source>
        <dbReference type="EMBL" id="KAE8243717.1"/>
    </source>
</evidence>
<feature type="domain" description="Meiotically up-regulated protein Msb1/Mug8" evidence="2">
    <location>
        <begin position="331"/>
        <end position="454"/>
    </location>
</feature>
<feature type="region of interest" description="Disordered" evidence="1">
    <location>
        <begin position="933"/>
        <end position="966"/>
    </location>
</feature>
<feature type="region of interest" description="Disordered" evidence="1">
    <location>
        <begin position="1"/>
        <end position="110"/>
    </location>
</feature>
<dbReference type="Pfam" id="PF08101">
    <property type="entry name" value="Msb1-Mug8_dom"/>
    <property type="match status" value="1"/>
</dbReference>
<proteinExistence type="predicted"/>
<dbReference type="Proteomes" id="UP000077521">
    <property type="component" value="Unassembled WGS sequence"/>
</dbReference>
<feature type="compositionally biased region" description="Pro residues" evidence="1">
    <location>
        <begin position="29"/>
        <end position="38"/>
    </location>
</feature>
<protein>
    <recommendedName>
        <fullName evidence="2">Meiotically up-regulated protein Msb1/Mug8 domain-containing protein</fullName>
    </recommendedName>
</protein>
<feature type="compositionally biased region" description="Low complexity" evidence="1">
    <location>
        <begin position="39"/>
        <end position="110"/>
    </location>
</feature>
<gene>
    <name evidence="3" type="ORF">A4X13_0g6978</name>
</gene>
<feature type="region of interest" description="Disordered" evidence="1">
    <location>
        <begin position="852"/>
        <end position="916"/>
    </location>
</feature>
<dbReference type="InterPro" id="IPR037508">
    <property type="entry name" value="Msb1/Mug8"/>
</dbReference>